<dbReference type="Gene3D" id="3.50.50.60">
    <property type="entry name" value="FAD/NAD(P)-binding domain"/>
    <property type="match status" value="2"/>
</dbReference>
<dbReference type="InterPro" id="IPR004099">
    <property type="entry name" value="Pyr_nucl-diS_OxRdtase_dimer"/>
</dbReference>
<evidence type="ECO:0000259" key="9">
    <source>
        <dbReference type="Pfam" id="PF02852"/>
    </source>
</evidence>
<dbReference type="InterPro" id="IPR012999">
    <property type="entry name" value="Pyr_OxRdtase_I_AS"/>
</dbReference>
<keyword evidence="12" id="KW-1185">Reference proteome</keyword>
<feature type="domain" description="Pyridine nucleotide-disulphide oxidoreductase dimerisation" evidence="9">
    <location>
        <begin position="336"/>
        <end position="444"/>
    </location>
</feature>
<keyword evidence="6" id="KW-1015">Disulfide bond</keyword>
<gene>
    <name evidence="11" type="primary">gorA</name>
    <name evidence="11" type="ORF">KHU32_01610</name>
</gene>
<dbReference type="RefSeq" id="WP_213668298.1">
    <property type="nucleotide sequence ID" value="NZ_JAHCDA010000001.1"/>
</dbReference>
<dbReference type="EMBL" id="JAHCDA010000001">
    <property type="protein sequence ID" value="MBS7809615.1"/>
    <property type="molecule type" value="Genomic_DNA"/>
</dbReference>
<organism evidence="11 12">
    <name type="scientific">Roseococcus pinisoli</name>
    <dbReference type="NCBI Taxonomy" id="2835040"/>
    <lineage>
        <taxon>Bacteria</taxon>
        <taxon>Pseudomonadati</taxon>
        <taxon>Pseudomonadota</taxon>
        <taxon>Alphaproteobacteria</taxon>
        <taxon>Acetobacterales</taxon>
        <taxon>Roseomonadaceae</taxon>
        <taxon>Roseococcus</taxon>
    </lineage>
</organism>
<keyword evidence="4 8" id="KW-0274">FAD</keyword>
<dbReference type="PANTHER" id="PTHR42737">
    <property type="entry name" value="GLUTATHIONE REDUCTASE"/>
    <property type="match status" value="1"/>
</dbReference>
<dbReference type="NCBIfam" id="NF004776">
    <property type="entry name" value="PRK06116.1"/>
    <property type="match status" value="1"/>
</dbReference>
<sequence>MTYDFDLFVIGGGSGGVRAARISAGHGARVGVAEERFWGGTCVNVGCVPKKLMVNAAEYGQWAEDAAGFGWNIENHGHDWKKLATARDAEVARLSGIYDRLLKGAGVTTFDARATFLDAHTLQVGDQKITAERIVIATGGRATRPDIPGAELGMISDGLFTLAELPKQIAVIGSGYIALEFACLLRGLGAEVEVFFRAEQPLRGFDGDIRLAVSEAMTAQGIVMNSGCAPTRITEVEGRLMLTLTNNYTREVDAVFFCTGREAYTQGLGLDKAGVTVKPGGAIPVDEHHATNQPHIFALGDVIDRVNLTPMATAVGHALADTLFGKNPRQVSYENVPTAIFTSPPIGTVGLSEEEAASRGPVDVYVSRFTPMRHTITKREGRKTLMKLVVDQKTQKVLGAHMLGEDAAEIMQGIGIAMVMGATKQDFDRTIGIHPTAAEEFVTLRTRTRVSGMPAVESEKTAAE</sequence>
<name>A0ABS5Q9I1_9PROT</name>
<evidence type="ECO:0000256" key="1">
    <source>
        <dbReference type="ARBA" id="ARBA00001974"/>
    </source>
</evidence>
<evidence type="ECO:0000256" key="2">
    <source>
        <dbReference type="ARBA" id="ARBA00007532"/>
    </source>
</evidence>
<feature type="domain" description="FAD/NAD(P)-binding" evidence="10">
    <location>
        <begin position="5"/>
        <end position="314"/>
    </location>
</feature>
<evidence type="ECO:0000313" key="11">
    <source>
        <dbReference type="EMBL" id="MBS7809615.1"/>
    </source>
</evidence>
<comment type="similarity">
    <text evidence="2 8">Belongs to the class-I pyridine nucleotide-disulfide oxidoreductase family.</text>
</comment>
<dbReference type="PRINTS" id="PR00368">
    <property type="entry name" value="FADPNR"/>
</dbReference>
<keyword evidence="7 8" id="KW-0676">Redox-active center</keyword>
<evidence type="ECO:0000256" key="4">
    <source>
        <dbReference type="ARBA" id="ARBA00022827"/>
    </source>
</evidence>
<evidence type="ECO:0000256" key="7">
    <source>
        <dbReference type="ARBA" id="ARBA00023284"/>
    </source>
</evidence>
<evidence type="ECO:0000256" key="5">
    <source>
        <dbReference type="ARBA" id="ARBA00023002"/>
    </source>
</evidence>
<proteinExistence type="inferred from homology"/>
<evidence type="ECO:0000256" key="6">
    <source>
        <dbReference type="ARBA" id="ARBA00023157"/>
    </source>
</evidence>
<reference evidence="11 12" key="1">
    <citation type="submission" date="2021-05" db="EMBL/GenBank/DDBJ databases">
        <title>Roseococcus sp. XZZS9, whole genome shotgun sequencing project.</title>
        <authorList>
            <person name="Zhao G."/>
            <person name="Shen L."/>
        </authorList>
    </citation>
    <scope>NUCLEOTIDE SEQUENCE [LARGE SCALE GENOMIC DNA]</scope>
    <source>
        <strain evidence="11 12">XZZS9</strain>
    </source>
</reference>
<evidence type="ECO:0000256" key="3">
    <source>
        <dbReference type="ARBA" id="ARBA00022630"/>
    </source>
</evidence>
<dbReference type="InterPro" id="IPR036188">
    <property type="entry name" value="FAD/NAD-bd_sf"/>
</dbReference>
<keyword evidence="5 8" id="KW-0560">Oxidoreductase</keyword>
<evidence type="ECO:0000256" key="8">
    <source>
        <dbReference type="RuleBase" id="RU003691"/>
    </source>
</evidence>
<dbReference type="GO" id="GO:0004362">
    <property type="term" value="F:glutathione-disulfide reductase (NADPH) activity"/>
    <property type="evidence" value="ECO:0007669"/>
    <property type="project" value="UniProtKB-EC"/>
</dbReference>
<dbReference type="Pfam" id="PF02852">
    <property type="entry name" value="Pyr_redox_dim"/>
    <property type="match status" value="1"/>
</dbReference>
<dbReference type="SUPFAM" id="SSF51905">
    <property type="entry name" value="FAD/NAD(P)-binding domain"/>
    <property type="match status" value="1"/>
</dbReference>
<dbReference type="InterPro" id="IPR046952">
    <property type="entry name" value="GSHR/TRXR-like"/>
</dbReference>
<protein>
    <submittedName>
        <fullName evidence="11">Glutathione-disulfide reductase</fullName>
        <ecNumber evidence="11">1.8.1.7</ecNumber>
    </submittedName>
</protein>
<evidence type="ECO:0000259" key="10">
    <source>
        <dbReference type="Pfam" id="PF07992"/>
    </source>
</evidence>
<dbReference type="SUPFAM" id="SSF55424">
    <property type="entry name" value="FAD/NAD-linked reductases, dimerisation (C-terminal) domain"/>
    <property type="match status" value="1"/>
</dbReference>
<dbReference type="InterPro" id="IPR016156">
    <property type="entry name" value="FAD/NAD-linked_Rdtase_dimer_sf"/>
</dbReference>
<dbReference type="Proteomes" id="UP000766336">
    <property type="component" value="Unassembled WGS sequence"/>
</dbReference>
<dbReference type="Gene3D" id="3.30.390.30">
    <property type="match status" value="1"/>
</dbReference>
<dbReference type="PROSITE" id="PS00076">
    <property type="entry name" value="PYRIDINE_REDOX_1"/>
    <property type="match status" value="1"/>
</dbReference>
<keyword evidence="3 8" id="KW-0285">Flavoprotein</keyword>
<dbReference type="PIRSF" id="PIRSF000350">
    <property type="entry name" value="Mercury_reductase_MerA"/>
    <property type="match status" value="1"/>
</dbReference>
<dbReference type="EC" id="1.8.1.7" evidence="11"/>
<accession>A0ABS5Q9I1</accession>
<dbReference type="InterPro" id="IPR023753">
    <property type="entry name" value="FAD/NAD-binding_dom"/>
</dbReference>
<dbReference type="PRINTS" id="PR00411">
    <property type="entry name" value="PNDRDTASEI"/>
</dbReference>
<comment type="caution">
    <text evidence="11">The sequence shown here is derived from an EMBL/GenBank/DDBJ whole genome shotgun (WGS) entry which is preliminary data.</text>
</comment>
<comment type="cofactor">
    <cofactor evidence="1">
        <name>FAD</name>
        <dbReference type="ChEBI" id="CHEBI:57692"/>
    </cofactor>
</comment>
<dbReference type="Pfam" id="PF07992">
    <property type="entry name" value="Pyr_redox_2"/>
    <property type="match status" value="1"/>
</dbReference>
<dbReference type="InterPro" id="IPR001100">
    <property type="entry name" value="Pyr_nuc-diS_OxRdtase"/>
</dbReference>
<evidence type="ECO:0000313" key="12">
    <source>
        <dbReference type="Proteomes" id="UP000766336"/>
    </source>
</evidence>
<dbReference type="PANTHER" id="PTHR42737:SF2">
    <property type="entry name" value="GLUTATHIONE REDUCTASE"/>
    <property type="match status" value="1"/>
</dbReference>